<evidence type="ECO:0000313" key="2">
    <source>
        <dbReference type="EMBL" id="TGL58516.1"/>
    </source>
</evidence>
<keyword evidence="1" id="KW-0472">Membrane</keyword>
<dbReference type="RefSeq" id="WP_135651301.1">
    <property type="nucleotide sequence ID" value="NZ_RQGF01000038.1"/>
</dbReference>
<feature type="transmembrane region" description="Helical" evidence="1">
    <location>
        <begin position="14"/>
        <end position="37"/>
    </location>
</feature>
<dbReference type="EMBL" id="RQGF01000038">
    <property type="protein sequence ID" value="TGL58516.1"/>
    <property type="molecule type" value="Genomic_DNA"/>
</dbReference>
<name>A0A4R9K0I2_9LEPT</name>
<reference evidence="2" key="1">
    <citation type="journal article" date="2019" name="PLoS Negl. Trop. Dis.">
        <title>Revisiting the worldwide diversity of Leptospira species in the environment.</title>
        <authorList>
            <person name="Vincent A.T."/>
            <person name="Schiettekatte O."/>
            <person name="Bourhy P."/>
            <person name="Veyrier F.J."/>
            <person name="Picardeau M."/>
        </authorList>
    </citation>
    <scope>NUCLEOTIDE SEQUENCE [LARGE SCALE GENOMIC DNA]</scope>
    <source>
        <strain evidence="2">201702455</strain>
    </source>
</reference>
<organism evidence="2 3">
    <name type="scientific">Leptospira sarikeiensis</name>
    <dbReference type="NCBI Taxonomy" id="2484943"/>
    <lineage>
        <taxon>Bacteria</taxon>
        <taxon>Pseudomonadati</taxon>
        <taxon>Spirochaetota</taxon>
        <taxon>Spirochaetia</taxon>
        <taxon>Leptospirales</taxon>
        <taxon>Leptospiraceae</taxon>
        <taxon>Leptospira</taxon>
    </lineage>
</organism>
<comment type="caution">
    <text evidence="2">The sequence shown here is derived from an EMBL/GenBank/DDBJ whole genome shotgun (WGS) entry which is preliminary data.</text>
</comment>
<dbReference type="OrthoDB" id="9991537at2"/>
<sequence>MLLPSNYKTILTRFILRSLAIIALTSGCFVSCLGYHFTIPKETLQTEVKTVSVLPLYIPSELFPQNENIPVNIQPNVKESEIYSSAIQKENEFFTKLAVKVLKDGKYKFETLSIKEEIQDTQIQKTEVNTRNGLEIALTAQLHQLSKETAVDLCKKYKVDAIFFHAIFIHYKSNQYSYIRRLGVQYPTYKLSYLPLIYNREGEIIFNSNYFMQDLGTVNTLHENPVDPSQFLNVKMSKQEFENQFDKKFYRVIDLEKRLFQGVRTGTVDIYASLCGNLVSCQLIYEETVEELEGK</sequence>
<evidence type="ECO:0000256" key="1">
    <source>
        <dbReference type="SAM" id="Phobius"/>
    </source>
</evidence>
<accession>A0A4R9K0I2</accession>
<keyword evidence="1" id="KW-0812">Transmembrane</keyword>
<evidence type="ECO:0000313" key="3">
    <source>
        <dbReference type="Proteomes" id="UP000297762"/>
    </source>
</evidence>
<keyword evidence="3" id="KW-1185">Reference proteome</keyword>
<proteinExistence type="predicted"/>
<dbReference type="AlphaFoldDB" id="A0A4R9K0I2"/>
<dbReference type="Proteomes" id="UP000297762">
    <property type="component" value="Unassembled WGS sequence"/>
</dbReference>
<gene>
    <name evidence="2" type="ORF">EHQ64_18580</name>
</gene>
<keyword evidence="1" id="KW-1133">Transmembrane helix</keyword>
<protein>
    <recommendedName>
        <fullName evidence="4">Lipoprotein</fullName>
    </recommendedName>
</protein>
<evidence type="ECO:0008006" key="4">
    <source>
        <dbReference type="Google" id="ProtNLM"/>
    </source>
</evidence>